<dbReference type="Proteomes" id="UP000435112">
    <property type="component" value="Unassembled WGS sequence"/>
</dbReference>
<feature type="region of interest" description="Disordered" evidence="1">
    <location>
        <begin position="1"/>
        <end position="20"/>
    </location>
</feature>
<comment type="caution">
    <text evidence="2">The sequence shown here is derived from an EMBL/GenBank/DDBJ whole genome shotgun (WGS) entry which is preliminary data.</text>
</comment>
<evidence type="ECO:0000313" key="2">
    <source>
        <dbReference type="EMBL" id="KAE9001795.1"/>
    </source>
</evidence>
<evidence type="ECO:0000313" key="3">
    <source>
        <dbReference type="Proteomes" id="UP000435112"/>
    </source>
</evidence>
<name>A0A6A3KAT9_9STRA</name>
<proteinExistence type="predicted"/>
<gene>
    <name evidence="2" type="ORF">PR002_g17815</name>
</gene>
<accession>A0A6A3KAT9</accession>
<dbReference type="AlphaFoldDB" id="A0A6A3KAT9"/>
<protein>
    <submittedName>
        <fullName evidence="2">Uncharacterized protein</fullName>
    </submittedName>
</protein>
<organism evidence="2 3">
    <name type="scientific">Phytophthora rubi</name>
    <dbReference type="NCBI Taxonomy" id="129364"/>
    <lineage>
        <taxon>Eukaryota</taxon>
        <taxon>Sar</taxon>
        <taxon>Stramenopiles</taxon>
        <taxon>Oomycota</taxon>
        <taxon>Peronosporomycetes</taxon>
        <taxon>Peronosporales</taxon>
        <taxon>Peronosporaceae</taxon>
        <taxon>Phytophthora</taxon>
    </lineage>
</organism>
<evidence type="ECO:0000256" key="1">
    <source>
        <dbReference type="SAM" id="MobiDB-lite"/>
    </source>
</evidence>
<reference evidence="2 3" key="1">
    <citation type="submission" date="2018-09" db="EMBL/GenBank/DDBJ databases">
        <title>Genomic investigation of the strawberry pathogen Phytophthora fragariae indicates pathogenicity is determined by transcriptional variation in three key races.</title>
        <authorList>
            <person name="Adams T.M."/>
            <person name="Armitage A.D."/>
            <person name="Sobczyk M.K."/>
            <person name="Bates H.J."/>
            <person name="Dunwell J.M."/>
            <person name="Nellist C.F."/>
            <person name="Harrison R.J."/>
        </authorList>
    </citation>
    <scope>NUCLEOTIDE SEQUENCE [LARGE SCALE GENOMIC DNA]</scope>
    <source>
        <strain evidence="2 3">SCRP324</strain>
    </source>
</reference>
<sequence>MLAGWREARSAFPTPSKSLESSSAWGAGALLLQAAVANCCSARGNCCPDLPSDGNGIAATLETVETHKKQRVRKNTRAPLAAVARHPPPCPASIPVSASIRRAPLDADSSLSVSCRNCTVFFTQWTTKKNRLEPSEPASAHGVQGCRWHARVLQVKGGSVVALDARQER</sequence>
<dbReference type="EMBL" id="QXFU01001468">
    <property type="protein sequence ID" value="KAE9001795.1"/>
    <property type="molecule type" value="Genomic_DNA"/>
</dbReference>